<proteinExistence type="predicted"/>
<name>A0ABP8LEP1_9MICO</name>
<dbReference type="Proteomes" id="UP001500622">
    <property type="component" value="Unassembled WGS sequence"/>
</dbReference>
<gene>
    <name evidence="1" type="ORF">GCM10023169_29210</name>
</gene>
<keyword evidence="1" id="KW-0436">Ligase</keyword>
<dbReference type="RefSeq" id="WP_345217290.1">
    <property type="nucleotide sequence ID" value="NZ_BAABGN010000012.1"/>
</dbReference>
<dbReference type="EMBL" id="BAABGN010000012">
    <property type="protein sequence ID" value="GAA4428267.1"/>
    <property type="molecule type" value="Genomic_DNA"/>
</dbReference>
<protein>
    <submittedName>
        <fullName evidence="1">2'-5' RNA ligase family protein</fullName>
    </submittedName>
</protein>
<keyword evidence="2" id="KW-1185">Reference proteome</keyword>
<evidence type="ECO:0000313" key="1">
    <source>
        <dbReference type="EMBL" id="GAA4428267.1"/>
    </source>
</evidence>
<organism evidence="1 2">
    <name type="scientific">Georgenia halophila</name>
    <dbReference type="NCBI Taxonomy" id="620889"/>
    <lineage>
        <taxon>Bacteria</taxon>
        <taxon>Bacillati</taxon>
        <taxon>Actinomycetota</taxon>
        <taxon>Actinomycetes</taxon>
        <taxon>Micrococcales</taxon>
        <taxon>Bogoriellaceae</taxon>
        <taxon>Georgenia</taxon>
    </lineage>
</organism>
<dbReference type="GO" id="GO:0016874">
    <property type="term" value="F:ligase activity"/>
    <property type="evidence" value="ECO:0007669"/>
    <property type="project" value="UniProtKB-KW"/>
</dbReference>
<dbReference type="Gene3D" id="3.90.1140.10">
    <property type="entry name" value="Cyclic phosphodiesterase"/>
    <property type="match status" value="1"/>
</dbReference>
<reference evidence="2" key="1">
    <citation type="journal article" date="2019" name="Int. J. Syst. Evol. Microbiol.">
        <title>The Global Catalogue of Microorganisms (GCM) 10K type strain sequencing project: providing services to taxonomists for standard genome sequencing and annotation.</title>
        <authorList>
            <consortium name="The Broad Institute Genomics Platform"/>
            <consortium name="The Broad Institute Genome Sequencing Center for Infectious Disease"/>
            <person name="Wu L."/>
            <person name="Ma J."/>
        </authorList>
    </citation>
    <scope>NUCLEOTIDE SEQUENCE [LARGE SCALE GENOMIC DNA]</scope>
    <source>
        <strain evidence="2">JCM 17810</strain>
    </source>
</reference>
<comment type="caution">
    <text evidence="1">The sequence shown here is derived from an EMBL/GenBank/DDBJ whole genome shotgun (WGS) entry which is preliminary data.</text>
</comment>
<dbReference type="SUPFAM" id="SSF55144">
    <property type="entry name" value="LigT-like"/>
    <property type="match status" value="1"/>
</dbReference>
<dbReference type="Pfam" id="PF13563">
    <property type="entry name" value="2_5_RNA_ligase2"/>
    <property type="match status" value="1"/>
</dbReference>
<sequence length="165" mass="18097">MVAVGEAEPAVGKLRRELDPVARLGVPAHVTILFPFMPSEQLDDDVMLRLTGLFRSVPAFEHEFVRSAWFGDEVLWLASDADAVFRSLTKLVADAFPEYPPYEGQFDDVVPHLTIAAHGPLDAMQAADRTVQPHLPISTITRAVTLMVERPTGGWEAAESFALGD</sequence>
<evidence type="ECO:0000313" key="2">
    <source>
        <dbReference type="Proteomes" id="UP001500622"/>
    </source>
</evidence>
<accession>A0ABP8LEP1</accession>
<dbReference type="InterPro" id="IPR009097">
    <property type="entry name" value="Cyclic_Pdiesterase"/>
</dbReference>